<evidence type="ECO:0000313" key="2">
    <source>
        <dbReference type="Proteomes" id="UP000507470"/>
    </source>
</evidence>
<protein>
    <submittedName>
        <fullName evidence="1">Uncharacterized protein</fullName>
    </submittedName>
</protein>
<gene>
    <name evidence="1" type="ORF">MCOR_26338</name>
</gene>
<proteinExistence type="predicted"/>
<evidence type="ECO:0000313" key="1">
    <source>
        <dbReference type="EMBL" id="CAC5391327.1"/>
    </source>
</evidence>
<sequence>MYRGTMQVECKLRQKGCPGNDKYEGFIPFSIGERTILQSTPNVNCIFNAISIILYEDETMAMMLKLAAVVKMVDELVPFTKYVILFCKWFQLWKSTKEIFTFGNLCNYGVIGPTIDGNDIENVIRMEIIETIKTTIHGLNQATSGKKTYAQHGYGPSAVKTLTQATTCRSCYNSQNIMVNEISLFSRCLKDRGALPRDQNHNSREQMAEATVMMNSDSEHVEEPRDDSSGAWTAIVVKSIFLSRKEEKADTKFGPATFFIYHADQEITDEPSGSCQHKRLSVMEISQETMKARIEVLEFINRVGNTSRKKEDLVLGSRVEVSQGNG</sequence>
<dbReference type="AlphaFoldDB" id="A0A6J8C951"/>
<name>A0A6J8C951_MYTCO</name>
<dbReference type="EMBL" id="CACVKT020004692">
    <property type="protein sequence ID" value="CAC5391327.1"/>
    <property type="molecule type" value="Genomic_DNA"/>
</dbReference>
<accession>A0A6J8C951</accession>
<organism evidence="1 2">
    <name type="scientific">Mytilus coruscus</name>
    <name type="common">Sea mussel</name>
    <dbReference type="NCBI Taxonomy" id="42192"/>
    <lineage>
        <taxon>Eukaryota</taxon>
        <taxon>Metazoa</taxon>
        <taxon>Spiralia</taxon>
        <taxon>Lophotrochozoa</taxon>
        <taxon>Mollusca</taxon>
        <taxon>Bivalvia</taxon>
        <taxon>Autobranchia</taxon>
        <taxon>Pteriomorphia</taxon>
        <taxon>Mytilida</taxon>
        <taxon>Mytiloidea</taxon>
        <taxon>Mytilidae</taxon>
        <taxon>Mytilinae</taxon>
        <taxon>Mytilus</taxon>
    </lineage>
</organism>
<keyword evidence="2" id="KW-1185">Reference proteome</keyword>
<dbReference type="OrthoDB" id="6161605at2759"/>
<reference evidence="1 2" key="1">
    <citation type="submission" date="2020-06" db="EMBL/GenBank/DDBJ databases">
        <authorList>
            <person name="Li R."/>
            <person name="Bekaert M."/>
        </authorList>
    </citation>
    <scope>NUCLEOTIDE SEQUENCE [LARGE SCALE GENOMIC DNA]</scope>
    <source>
        <strain evidence="2">wild</strain>
    </source>
</reference>
<dbReference type="Proteomes" id="UP000507470">
    <property type="component" value="Unassembled WGS sequence"/>
</dbReference>